<feature type="domain" description="Amidohydrolase-related" evidence="2">
    <location>
        <begin position="55"/>
        <end position="413"/>
    </location>
</feature>
<reference evidence="4 5" key="3">
    <citation type="journal article" name="Genome Announc.">
        <title>Improved Draft Genome Sequence of Clostridium pasteurianum Strain ATCC 6013 (DSM 525) Using a Hybrid Next-Generation Sequencing Approach.</title>
        <authorList>
            <person name="Pyne M.E."/>
            <person name="Utturkar S."/>
            <person name="Brown S.D."/>
            <person name="Moo-Young M."/>
            <person name="Chung D.A."/>
            <person name="Chou C.P."/>
        </authorList>
    </citation>
    <scope>NUCLEOTIDE SEQUENCE [LARGE SCALE GENOMIC DNA]</scope>
    <source>
        <strain evidence="4 5">ATCC 6013</strain>
    </source>
</reference>
<dbReference type="AlphaFoldDB" id="A0A0H3IZH1"/>
<dbReference type="GeneID" id="93072573"/>
<dbReference type="RefSeq" id="WP_003440866.1">
    <property type="nucleotide sequence ID" value="NZ_ANZB01000001.1"/>
</dbReference>
<keyword evidence="1 4" id="KW-0378">Hydrolase</keyword>
<dbReference type="Gene3D" id="3.20.20.140">
    <property type="entry name" value="Metal-dependent hydrolases"/>
    <property type="match status" value="1"/>
</dbReference>
<dbReference type="SUPFAM" id="SSF51556">
    <property type="entry name" value="Metallo-dependent hydrolases"/>
    <property type="match status" value="1"/>
</dbReference>
<proteinExistence type="predicted"/>
<protein>
    <submittedName>
        <fullName evidence="3 4">Protein SsnA</fullName>
        <ecNumber evidence="4">3.5.4.28</ecNumber>
    </submittedName>
</protein>
<accession>A0A0H3IZH1</accession>
<gene>
    <name evidence="3" type="primary">ssnA</name>
    <name evidence="3" type="ORF">CLPA_c03290</name>
    <name evidence="4" type="ORF">CP6013_02819</name>
</gene>
<dbReference type="Pfam" id="PF01979">
    <property type="entry name" value="Amidohydro_1"/>
    <property type="match status" value="1"/>
</dbReference>
<evidence type="ECO:0000313" key="3">
    <source>
        <dbReference type="EMBL" id="AJA50417.1"/>
    </source>
</evidence>
<dbReference type="InterPro" id="IPR050287">
    <property type="entry name" value="MTA/SAH_deaminase"/>
</dbReference>
<dbReference type="EC" id="3.5.4.28" evidence="4"/>
<dbReference type="NCBIfam" id="TIGR03314">
    <property type="entry name" value="Se_ssnA"/>
    <property type="match status" value="1"/>
</dbReference>
<dbReference type="Proteomes" id="UP000028042">
    <property type="component" value="Unassembled WGS sequence"/>
</dbReference>
<keyword evidence="6" id="KW-1185">Reference proteome</keyword>
<dbReference type="InterPro" id="IPR011059">
    <property type="entry name" value="Metal-dep_hydrolase_composite"/>
</dbReference>
<evidence type="ECO:0000313" key="6">
    <source>
        <dbReference type="Proteomes" id="UP000030905"/>
    </source>
</evidence>
<dbReference type="Gene3D" id="2.30.40.10">
    <property type="entry name" value="Urease, subunit C, domain 1"/>
    <property type="match status" value="1"/>
</dbReference>
<name>A0A0H3IZH1_CLOPA</name>
<evidence type="ECO:0000259" key="2">
    <source>
        <dbReference type="Pfam" id="PF01979"/>
    </source>
</evidence>
<dbReference type="CDD" id="cd01298">
    <property type="entry name" value="ATZ_TRZ_like"/>
    <property type="match status" value="1"/>
</dbReference>
<evidence type="ECO:0000313" key="5">
    <source>
        <dbReference type="Proteomes" id="UP000028042"/>
    </source>
</evidence>
<dbReference type="PANTHER" id="PTHR43794">
    <property type="entry name" value="AMINOHYDROLASE SSNA-RELATED"/>
    <property type="match status" value="1"/>
</dbReference>
<evidence type="ECO:0000313" key="4">
    <source>
        <dbReference type="EMBL" id="KRU13571.1"/>
    </source>
</evidence>
<dbReference type="eggNOG" id="COG0402">
    <property type="taxonomic scope" value="Bacteria"/>
</dbReference>
<evidence type="ECO:0000256" key="1">
    <source>
        <dbReference type="ARBA" id="ARBA00022801"/>
    </source>
</evidence>
<dbReference type="GO" id="GO:0050270">
    <property type="term" value="F:S-adenosylhomocysteine deaminase activity"/>
    <property type="evidence" value="ECO:0007669"/>
    <property type="project" value="UniProtKB-EC"/>
</dbReference>
<dbReference type="EMBL" id="JPGY02000001">
    <property type="protein sequence ID" value="KRU13571.1"/>
    <property type="molecule type" value="Genomic_DNA"/>
</dbReference>
<dbReference type="PATRIC" id="fig|1262449.3.peg.220"/>
<dbReference type="InterPro" id="IPR017700">
    <property type="entry name" value="Aminohydrolase_SsnA"/>
</dbReference>
<reference evidence="4" key="2">
    <citation type="submission" date="2015-10" db="EMBL/GenBank/DDBJ databases">
        <title>Improved Draft Genome Sequence of Clostridium pasteurianum Strain ATCC 6013 (DSM 525) Using a Hybrid Next-Generation Sequencing Approach.</title>
        <authorList>
            <person name="Pyne M.E."/>
            <person name="Utturkar S.M."/>
            <person name="Brown S.D."/>
            <person name="Moo-Young M."/>
            <person name="Chung D.A."/>
            <person name="Chou P.C."/>
        </authorList>
    </citation>
    <scope>NUCLEOTIDE SEQUENCE</scope>
    <source>
        <strain evidence="4">ATCC 6013</strain>
    </source>
</reference>
<dbReference type="NCBIfam" id="NF005540">
    <property type="entry name" value="PRK07203.1"/>
    <property type="match status" value="1"/>
</dbReference>
<dbReference type="Proteomes" id="UP000030905">
    <property type="component" value="Chromosome"/>
</dbReference>
<dbReference type="EMBL" id="CP009268">
    <property type="protein sequence ID" value="AJA50417.1"/>
    <property type="molecule type" value="Genomic_DNA"/>
</dbReference>
<dbReference type="KEGG" id="cpat:CLPA_c03290"/>
<dbReference type="PANTHER" id="PTHR43794:SF11">
    <property type="entry name" value="AMIDOHYDROLASE-RELATED DOMAIN-CONTAINING PROTEIN"/>
    <property type="match status" value="1"/>
</dbReference>
<dbReference type="KEGG" id="cpae:CPAST_c03290"/>
<sequence length="445" mass="49405">MLIKNGTIITFDEKNTVIENGAVYIEDNIIKEVGKSSDLEKKYNGEETLDANDKIVMPGLICSHYHAYSAFARGMILDGEPASNFIEVLRKVWWRLDKKLTLEDVYYSGLVSAIEAVKSGTTTLVDHHASPYACTGSLNELSRAFSKVGVRGNYCYEVSERDGTDIAKEGLYENYNFIKKCNDDRDDLITGSFGLHAAFTVSDDILKEAAAMRDELHCGFHVHVSEGRMDEELSQYNYGKSVVKRLEDMNILGEKTIAVHGVNIGTDDLDILKKTNTIVVHNPESNMNNAVGIPPVLDMMNKDILVGLGTDGFTGNMFREIENLYVVHKFIKSDPRVMSVPETIKLAFHNNGEVVRRIFGKPAGAIKPGSFADLIVLDYNSPTPLNSLNAGGHVIFGMNSNNVISTIINGKIVMKNRQLVNVDEEAIMKKSREVSKNLWSRLADN</sequence>
<dbReference type="InterPro" id="IPR006680">
    <property type="entry name" value="Amidohydro-rel"/>
</dbReference>
<reference evidence="3 6" key="1">
    <citation type="journal article" date="2015" name="Genome Announc.">
        <title>Complete Genome Sequence of the Nitrogen-Fixing and Solvent-Producing Clostridium pasteurianum DSM 525.</title>
        <authorList>
            <person name="Poehlein A."/>
            <person name="Grosse-Honebrink A."/>
            <person name="Zhang Y."/>
            <person name="Minton N.P."/>
            <person name="Daniel R."/>
        </authorList>
    </citation>
    <scope>NUCLEOTIDE SEQUENCE [LARGE SCALE GENOMIC DNA]</scope>
    <source>
        <strain evidence="3">DSM 525</strain>
        <strain evidence="6">DSM 525 / ATCC 6013</strain>
    </source>
</reference>
<dbReference type="InterPro" id="IPR032466">
    <property type="entry name" value="Metal_Hydrolase"/>
</dbReference>
<organism evidence="3 6">
    <name type="scientific">Clostridium pasteurianum DSM 525 = ATCC 6013</name>
    <dbReference type="NCBI Taxonomy" id="1262449"/>
    <lineage>
        <taxon>Bacteria</taxon>
        <taxon>Bacillati</taxon>
        <taxon>Bacillota</taxon>
        <taxon>Clostridia</taxon>
        <taxon>Eubacteriales</taxon>
        <taxon>Clostridiaceae</taxon>
        <taxon>Clostridium</taxon>
    </lineage>
</organism>
<dbReference type="SUPFAM" id="SSF51338">
    <property type="entry name" value="Composite domain of metallo-dependent hydrolases"/>
    <property type="match status" value="1"/>
</dbReference>